<dbReference type="Proteomes" id="UP000318582">
    <property type="component" value="Unassembled WGS sequence"/>
</dbReference>
<evidence type="ECO:0000313" key="18">
    <source>
        <dbReference type="Proteomes" id="UP000318582"/>
    </source>
</evidence>
<dbReference type="Pfam" id="PF00224">
    <property type="entry name" value="PK"/>
    <property type="match status" value="2"/>
</dbReference>
<comment type="similarity">
    <text evidence="3 14">Belongs to the pyruvate kinase family.</text>
</comment>
<comment type="caution">
    <text evidence="17">The sequence shown here is derived from an EMBL/GenBank/DDBJ whole genome shotgun (WGS) entry which is preliminary data.</text>
</comment>
<dbReference type="GO" id="GO:0004743">
    <property type="term" value="F:pyruvate kinase activity"/>
    <property type="evidence" value="ECO:0007669"/>
    <property type="project" value="UniProtKB-EC"/>
</dbReference>
<dbReference type="GO" id="GO:0016301">
    <property type="term" value="F:kinase activity"/>
    <property type="evidence" value="ECO:0007669"/>
    <property type="project" value="UniProtKB-KW"/>
</dbReference>
<evidence type="ECO:0000256" key="11">
    <source>
        <dbReference type="ARBA" id="ARBA00023152"/>
    </source>
</evidence>
<dbReference type="EC" id="2.7.1.40" evidence="4 14"/>
<evidence type="ECO:0000256" key="2">
    <source>
        <dbReference type="ARBA" id="ARBA00004997"/>
    </source>
</evidence>
<dbReference type="Gene3D" id="3.20.20.60">
    <property type="entry name" value="Phosphoenolpyruvate-binding domains"/>
    <property type="match status" value="1"/>
</dbReference>
<gene>
    <name evidence="17" type="ORF">PhCBS80983_g02329</name>
</gene>
<dbReference type="InterPro" id="IPR036918">
    <property type="entry name" value="Pyrv_Knase_C_sf"/>
</dbReference>
<evidence type="ECO:0000256" key="14">
    <source>
        <dbReference type="RuleBase" id="RU000504"/>
    </source>
</evidence>
<dbReference type="InterPro" id="IPR001697">
    <property type="entry name" value="Pyr_Knase"/>
</dbReference>
<dbReference type="InterPro" id="IPR015795">
    <property type="entry name" value="Pyrv_Knase_C"/>
</dbReference>
<accession>A0A507E8H9</accession>
<keyword evidence="6" id="KW-0479">Metal-binding</keyword>
<evidence type="ECO:0000256" key="12">
    <source>
        <dbReference type="ARBA" id="ARBA00023317"/>
    </source>
</evidence>
<feature type="domain" description="Pyruvate kinase barrel" evidence="15">
    <location>
        <begin position="27"/>
        <end position="237"/>
    </location>
</feature>
<dbReference type="PRINTS" id="PR01050">
    <property type="entry name" value="PYRUVTKNASE"/>
</dbReference>
<feature type="domain" description="Pyruvate kinase barrel" evidence="15">
    <location>
        <begin position="258"/>
        <end position="375"/>
    </location>
</feature>
<dbReference type="InterPro" id="IPR015793">
    <property type="entry name" value="Pyrv_Knase_brl"/>
</dbReference>
<sequence>MASPAPITFCASLPPSDVPLAEPLHHRRTKIVGTLGPASVPKIKELIEAGVNVFRLNFSHIKKPEEQSPIINTIRKWSKELGIPVAILADLGGPKVRCNDFSPNPIIHLKRNDTVRLVASDDPGSEGIITTSISRVVSQLDTGHRILLDDGNIALKVKSRISESEIECTVIVGGELKSHKGINVPDIRLDVPALTEKDKRDAKYAYEQQVEYIAMSFVQKPEDVVELKELIQTWAAENKKEKAEQQGTADVDENGVSLLEENWRPHLILKIEKPQALEVIDELIKVGDGIMVARGDLGVEVSLERVPVIQKMLIRKANAAEKPVITATQMLESMISAPVPTRAEVSDVANAVFDGTDAVMLSAECATGKYPVETVQLMSSVCRRAEEGDTYMHPQVISVTDRTSSGKSEFAHPIADAAVAASKEAESAAIIVFTAYGDMAMYVSKRRPNRPVIAVTSSYSLWRRLALIYGLYPVLTSAMRNGSSPTSPTSPNSTTTVSTDEIYAHTEHDILSGIAPRLGLKLNDSVLFCAGHHPRWPALSNLVKMARFGDFSRSVNARHNWGTAFSGVKAANTKAA</sequence>
<dbReference type="STRING" id="109895.A0A507E8H9"/>
<evidence type="ECO:0000259" key="16">
    <source>
        <dbReference type="Pfam" id="PF02887"/>
    </source>
</evidence>
<reference evidence="17 18" key="1">
    <citation type="journal article" date="2019" name="Sci. Rep.">
        <title>Comparative genomics of chytrid fungi reveal insights into the obligate biotrophic and pathogenic lifestyle of Synchytrium endobioticum.</title>
        <authorList>
            <person name="van de Vossenberg B.T.L.H."/>
            <person name="Warris S."/>
            <person name="Nguyen H.D.T."/>
            <person name="van Gent-Pelzer M.P.E."/>
            <person name="Joly D.L."/>
            <person name="van de Geest H.C."/>
            <person name="Bonants P.J.M."/>
            <person name="Smith D.S."/>
            <person name="Levesque C.A."/>
            <person name="van der Lee T.A.J."/>
        </authorList>
    </citation>
    <scope>NUCLEOTIDE SEQUENCE [LARGE SCALE GENOMIC DNA]</scope>
    <source>
        <strain evidence="17 18">CBS 809.83</strain>
    </source>
</reference>
<dbReference type="PANTHER" id="PTHR11817">
    <property type="entry name" value="PYRUVATE KINASE"/>
    <property type="match status" value="1"/>
</dbReference>
<dbReference type="Gene3D" id="3.40.1380.20">
    <property type="entry name" value="Pyruvate kinase, C-terminal domain"/>
    <property type="match status" value="1"/>
</dbReference>
<feature type="domain" description="Pyruvate kinase C-terminal" evidence="16">
    <location>
        <begin position="414"/>
        <end position="482"/>
    </location>
</feature>
<evidence type="ECO:0000256" key="13">
    <source>
        <dbReference type="ARBA" id="ARBA00048152"/>
    </source>
</evidence>
<dbReference type="GO" id="GO:0000287">
    <property type="term" value="F:magnesium ion binding"/>
    <property type="evidence" value="ECO:0007669"/>
    <property type="project" value="InterPro"/>
</dbReference>
<evidence type="ECO:0000256" key="7">
    <source>
        <dbReference type="ARBA" id="ARBA00022741"/>
    </source>
</evidence>
<proteinExistence type="inferred from homology"/>
<keyword evidence="11 14" id="KW-0324">Glycolysis</keyword>
<dbReference type="EMBL" id="QEAQ01000023">
    <property type="protein sequence ID" value="TPX59605.1"/>
    <property type="molecule type" value="Genomic_DNA"/>
</dbReference>
<name>A0A507E8H9_9FUNG</name>
<dbReference type="InterPro" id="IPR015806">
    <property type="entry name" value="Pyrv_Knase_insert_dom_sf"/>
</dbReference>
<evidence type="ECO:0000313" key="17">
    <source>
        <dbReference type="EMBL" id="TPX59605.1"/>
    </source>
</evidence>
<keyword evidence="7" id="KW-0547">Nucleotide-binding</keyword>
<dbReference type="UniPathway" id="UPA00109">
    <property type="reaction ID" value="UER00188"/>
</dbReference>
<dbReference type="Gene3D" id="2.40.33.10">
    <property type="entry name" value="PK beta-barrel domain-like"/>
    <property type="match status" value="1"/>
</dbReference>
<comment type="pathway">
    <text evidence="2 14">Carbohydrate degradation; glycolysis; pyruvate from D-glyceraldehyde 3-phosphate: step 5/5.</text>
</comment>
<comment type="catalytic activity">
    <reaction evidence="13 14">
        <text>pyruvate + ATP = phosphoenolpyruvate + ADP + H(+)</text>
        <dbReference type="Rhea" id="RHEA:18157"/>
        <dbReference type="ChEBI" id="CHEBI:15361"/>
        <dbReference type="ChEBI" id="CHEBI:15378"/>
        <dbReference type="ChEBI" id="CHEBI:30616"/>
        <dbReference type="ChEBI" id="CHEBI:58702"/>
        <dbReference type="ChEBI" id="CHEBI:456216"/>
        <dbReference type="EC" id="2.7.1.40"/>
    </reaction>
</comment>
<dbReference type="SUPFAM" id="SSF51621">
    <property type="entry name" value="Phosphoenolpyruvate/pyruvate domain"/>
    <property type="match status" value="1"/>
</dbReference>
<organism evidence="17 18">
    <name type="scientific">Powellomyces hirtus</name>
    <dbReference type="NCBI Taxonomy" id="109895"/>
    <lineage>
        <taxon>Eukaryota</taxon>
        <taxon>Fungi</taxon>
        <taxon>Fungi incertae sedis</taxon>
        <taxon>Chytridiomycota</taxon>
        <taxon>Chytridiomycota incertae sedis</taxon>
        <taxon>Chytridiomycetes</taxon>
        <taxon>Spizellomycetales</taxon>
        <taxon>Powellomycetaceae</taxon>
        <taxon>Powellomyces</taxon>
    </lineage>
</organism>
<evidence type="ECO:0000256" key="8">
    <source>
        <dbReference type="ARBA" id="ARBA00022777"/>
    </source>
</evidence>
<dbReference type="AlphaFoldDB" id="A0A507E8H9"/>
<dbReference type="GO" id="GO:0005524">
    <property type="term" value="F:ATP binding"/>
    <property type="evidence" value="ECO:0007669"/>
    <property type="project" value="UniProtKB-KW"/>
</dbReference>
<comment type="cofactor">
    <cofactor evidence="1">
        <name>K(+)</name>
        <dbReference type="ChEBI" id="CHEBI:29103"/>
    </cofactor>
</comment>
<evidence type="ECO:0000256" key="5">
    <source>
        <dbReference type="ARBA" id="ARBA00022679"/>
    </source>
</evidence>
<dbReference type="FunFam" id="2.40.33.10:FF:000001">
    <property type="entry name" value="Pyruvate kinase"/>
    <property type="match status" value="1"/>
</dbReference>
<protein>
    <recommendedName>
        <fullName evidence="4 14">Pyruvate kinase</fullName>
        <ecNumber evidence="4 14">2.7.1.40</ecNumber>
    </recommendedName>
</protein>
<dbReference type="SUPFAM" id="SSF52935">
    <property type="entry name" value="PK C-terminal domain-like"/>
    <property type="match status" value="1"/>
</dbReference>
<keyword evidence="10 14" id="KW-0460">Magnesium</keyword>
<evidence type="ECO:0000256" key="1">
    <source>
        <dbReference type="ARBA" id="ARBA00001958"/>
    </source>
</evidence>
<dbReference type="NCBIfam" id="NF004491">
    <property type="entry name" value="PRK05826.1"/>
    <property type="match status" value="1"/>
</dbReference>
<evidence type="ECO:0000256" key="3">
    <source>
        <dbReference type="ARBA" id="ARBA00008663"/>
    </source>
</evidence>
<evidence type="ECO:0000259" key="15">
    <source>
        <dbReference type="Pfam" id="PF00224"/>
    </source>
</evidence>
<keyword evidence="18" id="KW-1185">Reference proteome</keyword>
<keyword evidence="9" id="KW-0067">ATP-binding</keyword>
<evidence type="ECO:0000256" key="6">
    <source>
        <dbReference type="ARBA" id="ARBA00022723"/>
    </source>
</evidence>
<dbReference type="InterPro" id="IPR040442">
    <property type="entry name" value="Pyrv_kinase-like_dom_sf"/>
</dbReference>
<evidence type="ECO:0000256" key="9">
    <source>
        <dbReference type="ARBA" id="ARBA00022840"/>
    </source>
</evidence>
<dbReference type="InterPro" id="IPR011037">
    <property type="entry name" value="Pyrv_Knase-like_insert_dom_sf"/>
</dbReference>
<dbReference type="Pfam" id="PF02887">
    <property type="entry name" value="PK_C"/>
    <property type="match status" value="1"/>
</dbReference>
<dbReference type="SUPFAM" id="SSF50800">
    <property type="entry name" value="PK beta-barrel domain-like"/>
    <property type="match status" value="1"/>
</dbReference>
<evidence type="ECO:0000256" key="10">
    <source>
        <dbReference type="ARBA" id="ARBA00022842"/>
    </source>
</evidence>
<keyword evidence="8 14" id="KW-0418">Kinase</keyword>
<dbReference type="InterPro" id="IPR015813">
    <property type="entry name" value="Pyrv/PenolPyrv_kinase-like_dom"/>
</dbReference>
<keyword evidence="12 17" id="KW-0670">Pyruvate</keyword>
<evidence type="ECO:0000256" key="4">
    <source>
        <dbReference type="ARBA" id="ARBA00012142"/>
    </source>
</evidence>
<dbReference type="GO" id="GO:0030955">
    <property type="term" value="F:potassium ion binding"/>
    <property type="evidence" value="ECO:0007669"/>
    <property type="project" value="InterPro"/>
</dbReference>
<keyword evidence="5 14" id="KW-0808">Transferase</keyword>